<keyword evidence="4" id="KW-0963">Cytoplasm</keyword>
<evidence type="ECO:0000256" key="6">
    <source>
        <dbReference type="ARBA" id="ARBA00022723"/>
    </source>
</evidence>
<evidence type="ECO:0000256" key="9">
    <source>
        <dbReference type="ARBA" id="ARBA00022842"/>
    </source>
</evidence>
<dbReference type="GO" id="GO:0005524">
    <property type="term" value="F:ATP binding"/>
    <property type="evidence" value="ECO:0007669"/>
    <property type="project" value="UniProtKB-KW"/>
</dbReference>
<keyword evidence="8" id="KW-0067">ATP-binding</keyword>
<keyword evidence="9" id="KW-0460">Magnesium</keyword>
<evidence type="ECO:0000256" key="8">
    <source>
        <dbReference type="ARBA" id="ARBA00022840"/>
    </source>
</evidence>
<evidence type="ECO:0000256" key="2">
    <source>
        <dbReference type="ARBA" id="ARBA00007599"/>
    </source>
</evidence>
<protein>
    <recommendedName>
        <fullName evidence="3">tRNA threonylcarbamoyladenosine biosynthesis protein TsaE</fullName>
    </recommendedName>
    <alternativeName>
        <fullName evidence="10">t(6)A37 threonylcarbamoyladenosine biosynthesis protein TsaE</fullName>
    </alternativeName>
</protein>
<reference evidence="11 12" key="1">
    <citation type="journal article" date="2014" name="MBio">
        <title>Differential genome evolution between companion symbionts in an insect-bacterial symbiosis.</title>
        <authorList>
            <person name="Bennett G.M."/>
            <person name="McCutcheon J.P."/>
            <person name="MacDonald B.R."/>
            <person name="Romanovicz D."/>
            <person name="Moran N.A."/>
        </authorList>
    </citation>
    <scope>NUCLEOTIDE SEQUENCE [LARGE SCALE GENOMIC DNA]</scope>
    <source>
        <strain evidence="11 12">BGSS</strain>
    </source>
</reference>
<dbReference type="OrthoDB" id="9800307at2"/>
<name>A0A088N2D9_9GAMM</name>
<dbReference type="eggNOG" id="COG0802">
    <property type="taxonomic scope" value="Bacteria"/>
</dbReference>
<dbReference type="InterPro" id="IPR027417">
    <property type="entry name" value="P-loop_NTPase"/>
</dbReference>
<dbReference type="GO" id="GO:0002949">
    <property type="term" value="P:tRNA threonylcarbamoyladenosine modification"/>
    <property type="evidence" value="ECO:0007669"/>
    <property type="project" value="InterPro"/>
</dbReference>
<evidence type="ECO:0000256" key="5">
    <source>
        <dbReference type="ARBA" id="ARBA00022694"/>
    </source>
</evidence>
<dbReference type="KEGG" id="bcib:IM45_1283"/>
<dbReference type="GO" id="GO:0046872">
    <property type="term" value="F:metal ion binding"/>
    <property type="evidence" value="ECO:0007669"/>
    <property type="project" value="UniProtKB-KW"/>
</dbReference>
<keyword evidence="6" id="KW-0479">Metal-binding</keyword>
<dbReference type="InterPro" id="IPR003442">
    <property type="entry name" value="T6A_TsaE"/>
</dbReference>
<dbReference type="PROSITE" id="PS51257">
    <property type="entry name" value="PROKAR_LIPOPROTEIN"/>
    <property type="match status" value="1"/>
</dbReference>
<comment type="similarity">
    <text evidence="2">Belongs to the TsaE family.</text>
</comment>
<dbReference type="Pfam" id="PF02367">
    <property type="entry name" value="TsaE"/>
    <property type="match status" value="1"/>
</dbReference>
<comment type="subcellular location">
    <subcellularLocation>
        <location evidence="1">Cytoplasm</location>
    </subcellularLocation>
</comment>
<dbReference type="PANTHER" id="PTHR33540">
    <property type="entry name" value="TRNA THREONYLCARBAMOYLADENOSINE BIOSYNTHESIS PROTEIN TSAE"/>
    <property type="match status" value="1"/>
</dbReference>
<dbReference type="Proteomes" id="UP000067325">
    <property type="component" value="Chromosome"/>
</dbReference>
<proteinExistence type="inferred from homology"/>
<dbReference type="RefSeq" id="WP_038499244.1">
    <property type="nucleotide sequence ID" value="NZ_CP008985.1"/>
</dbReference>
<dbReference type="SUPFAM" id="SSF52540">
    <property type="entry name" value="P-loop containing nucleoside triphosphate hydrolases"/>
    <property type="match status" value="1"/>
</dbReference>
<evidence type="ECO:0000256" key="10">
    <source>
        <dbReference type="ARBA" id="ARBA00032441"/>
    </source>
</evidence>
<keyword evidence="7" id="KW-0547">Nucleotide-binding</keyword>
<organism evidence="11 12">
    <name type="scientific">Candidatus Palibaumannia cicadellinicola</name>
    <dbReference type="NCBI Taxonomy" id="186490"/>
    <lineage>
        <taxon>Bacteria</taxon>
        <taxon>Pseudomonadati</taxon>
        <taxon>Pseudomonadota</taxon>
        <taxon>Gammaproteobacteria</taxon>
        <taxon>Candidatus Palibaumannia</taxon>
    </lineage>
</organism>
<dbReference type="FunFam" id="3.40.50.300:FF:000406">
    <property type="entry name" value="tRNA (N6-adenosine(37)-N6)-threonylcarbamoyltransferase complex ATPase TsaE"/>
    <property type="match status" value="1"/>
</dbReference>
<keyword evidence="5" id="KW-0819">tRNA processing</keyword>
<evidence type="ECO:0000256" key="4">
    <source>
        <dbReference type="ARBA" id="ARBA00022490"/>
    </source>
</evidence>
<gene>
    <name evidence="11" type="ORF">IM45_1283</name>
</gene>
<dbReference type="AlphaFoldDB" id="A0A088N2D9"/>
<dbReference type="EMBL" id="CP008985">
    <property type="protein sequence ID" value="AIN47506.1"/>
    <property type="molecule type" value="Genomic_DNA"/>
</dbReference>
<evidence type="ECO:0000256" key="3">
    <source>
        <dbReference type="ARBA" id="ARBA00019010"/>
    </source>
</evidence>
<evidence type="ECO:0000256" key="7">
    <source>
        <dbReference type="ARBA" id="ARBA00022741"/>
    </source>
</evidence>
<evidence type="ECO:0000313" key="12">
    <source>
        <dbReference type="Proteomes" id="UP000067325"/>
    </source>
</evidence>
<dbReference type="NCBIfam" id="TIGR00150">
    <property type="entry name" value="T6A_YjeE"/>
    <property type="match status" value="1"/>
</dbReference>
<dbReference type="GO" id="GO:0005737">
    <property type="term" value="C:cytoplasm"/>
    <property type="evidence" value="ECO:0007669"/>
    <property type="project" value="UniProtKB-SubCell"/>
</dbReference>
<evidence type="ECO:0000256" key="1">
    <source>
        <dbReference type="ARBA" id="ARBA00004496"/>
    </source>
</evidence>
<sequence>MEKLIIPLPDEMATVALGATLAVACQQACVIYLYGDIGAGKTTLCRGFLRALGYVGNVKSPTYTLIEPYVLARWTVYHFDLYRLANTEELELIGIRDYLDHCALCLIEWPQHGEGILPTMDLSLTLKSQGIIRRAELQTYNANGEHLLAALSLLQEPYS</sequence>
<evidence type="ECO:0000313" key="11">
    <source>
        <dbReference type="EMBL" id="AIN47506.1"/>
    </source>
</evidence>
<accession>A0A088N2D9</accession>
<dbReference type="PANTHER" id="PTHR33540:SF2">
    <property type="entry name" value="TRNA THREONYLCARBAMOYLADENOSINE BIOSYNTHESIS PROTEIN TSAE"/>
    <property type="match status" value="1"/>
</dbReference>
<dbReference type="Gene3D" id="3.40.50.300">
    <property type="entry name" value="P-loop containing nucleotide triphosphate hydrolases"/>
    <property type="match status" value="1"/>
</dbReference>